<gene>
    <name evidence="1" type="ORF">S03H2_24617</name>
</gene>
<accession>X1F5C6</accession>
<sequence>QQEGGQVNIKRIHCTQCGDDVYSIYSRMEQTCAPCAKRLYAKHGRVWRFCR</sequence>
<evidence type="ECO:0000313" key="1">
    <source>
        <dbReference type="EMBL" id="GAH40142.1"/>
    </source>
</evidence>
<proteinExistence type="predicted"/>
<comment type="caution">
    <text evidence="1">The sequence shown here is derived from an EMBL/GenBank/DDBJ whole genome shotgun (WGS) entry which is preliminary data.</text>
</comment>
<protein>
    <submittedName>
        <fullName evidence="1">Uncharacterized protein</fullName>
    </submittedName>
</protein>
<dbReference type="AlphaFoldDB" id="X1F5C6"/>
<organism evidence="1">
    <name type="scientific">marine sediment metagenome</name>
    <dbReference type="NCBI Taxonomy" id="412755"/>
    <lineage>
        <taxon>unclassified sequences</taxon>
        <taxon>metagenomes</taxon>
        <taxon>ecological metagenomes</taxon>
    </lineage>
</organism>
<reference evidence="1" key="1">
    <citation type="journal article" date="2014" name="Front. Microbiol.">
        <title>High frequency of phylogenetically diverse reductive dehalogenase-homologous genes in deep subseafloor sedimentary metagenomes.</title>
        <authorList>
            <person name="Kawai M."/>
            <person name="Futagami T."/>
            <person name="Toyoda A."/>
            <person name="Takaki Y."/>
            <person name="Nishi S."/>
            <person name="Hori S."/>
            <person name="Arai W."/>
            <person name="Tsubouchi T."/>
            <person name="Morono Y."/>
            <person name="Uchiyama I."/>
            <person name="Ito T."/>
            <person name="Fujiyama A."/>
            <person name="Inagaki F."/>
            <person name="Takami H."/>
        </authorList>
    </citation>
    <scope>NUCLEOTIDE SEQUENCE</scope>
    <source>
        <strain evidence="1">Expedition CK06-06</strain>
    </source>
</reference>
<feature type="non-terminal residue" evidence="1">
    <location>
        <position position="1"/>
    </location>
</feature>
<dbReference type="EMBL" id="BARU01013724">
    <property type="protein sequence ID" value="GAH40142.1"/>
    <property type="molecule type" value="Genomic_DNA"/>
</dbReference>
<name>X1F5C6_9ZZZZ</name>